<keyword evidence="4" id="KW-1185">Reference proteome</keyword>
<feature type="transmembrane region" description="Helical" evidence="1">
    <location>
        <begin position="46"/>
        <end position="64"/>
    </location>
</feature>
<evidence type="ECO:0000313" key="4">
    <source>
        <dbReference type="Proteomes" id="UP000292781"/>
    </source>
</evidence>
<evidence type="ECO:0000256" key="2">
    <source>
        <dbReference type="SAM" id="SignalP"/>
    </source>
</evidence>
<name>A0A4Q9VY24_9HYPH</name>
<keyword evidence="2" id="KW-0732">Signal</keyword>
<dbReference type="Pfam" id="PF06823">
    <property type="entry name" value="DUF1236"/>
    <property type="match status" value="1"/>
</dbReference>
<gene>
    <name evidence="3" type="ORF">EYW49_03605</name>
</gene>
<dbReference type="InterPro" id="IPR009642">
    <property type="entry name" value="DUF1236"/>
</dbReference>
<organism evidence="3 4">
    <name type="scientific">Siculibacillus lacustris</name>
    <dbReference type="NCBI Taxonomy" id="1549641"/>
    <lineage>
        <taxon>Bacteria</taxon>
        <taxon>Pseudomonadati</taxon>
        <taxon>Pseudomonadota</taxon>
        <taxon>Alphaproteobacteria</taxon>
        <taxon>Hyphomicrobiales</taxon>
        <taxon>Ancalomicrobiaceae</taxon>
        <taxon>Siculibacillus</taxon>
    </lineage>
</organism>
<evidence type="ECO:0000313" key="3">
    <source>
        <dbReference type="EMBL" id="TBW40278.1"/>
    </source>
</evidence>
<sequence length="137" mass="14426">MRTKILALTASLMLALPSVALAQGIVGGAAEGAAQGNDAAGPVGGVVGGAVGAVVGGVAGLLGVEQRPRFREYVVREHRTSYVYDQPMAVGVVLPEQGITYYDVPSEYGVKGYRYTVINDRPVLVEPQTRRIVEIIE</sequence>
<keyword evidence="1" id="KW-0472">Membrane</keyword>
<protein>
    <submittedName>
        <fullName evidence="3">DUF1236 domain-containing protein</fullName>
    </submittedName>
</protein>
<keyword evidence="1" id="KW-1133">Transmembrane helix</keyword>
<accession>A0A4Q9VY24</accession>
<comment type="caution">
    <text evidence="3">The sequence shown here is derived from an EMBL/GenBank/DDBJ whole genome shotgun (WGS) entry which is preliminary data.</text>
</comment>
<reference evidence="3 4" key="1">
    <citation type="submission" date="2019-02" db="EMBL/GenBank/DDBJ databases">
        <title>Siculibacillus lacustris gen. nov., sp. nov., a new rosette-forming bacterium isolated from a freshwater crater lake (Lake St. Ana, Romania).</title>
        <authorList>
            <person name="Felfoldi T."/>
            <person name="Marton Z."/>
            <person name="Szabo A."/>
            <person name="Mentes A."/>
            <person name="Boka K."/>
            <person name="Marialigeti K."/>
            <person name="Mathe I."/>
            <person name="Koncz M."/>
            <person name="Schumann P."/>
            <person name="Toth E."/>
        </authorList>
    </citation>
    <scope>NUCLEOTIDE SEQUENCE [LARGE SCALE GENOMIC DNA]</scope>
    <source>
        <strain evidence="3 4">SA-279</strain>
    </source>
</reference>
<proteinExistence type="predicted"/>
<feature type="signal peptide" evidence="2">
    <location>
        <begin position="1"/>
        <end position="22"/>
    </location>
</feature>
<evidence type="ECO:0000256" key="1">
    <source>
        <dbReference type="SAM" id="Phobius"/>
    </source>
</evidence>
<feature type="chain" id="PRO_5020608975" evidence="2">
    <location>
        <begin position="23"/>
        <end position="137"/>
    </location>
</feature>
<dbReference type="EMBL" id="SJFN01000004">
    <property type="protein sequence ID" value="TBW40278.1"/>
    <property type="molecule type" value="Genomic_DNA"/>
</dbReference>
<keyword evidence="1" id="KW-0812">Transmembrane</keyword>
<dbReference type="RefSeq" id="WP_131306292.1">
    <property type="nucleotide sequence ID" value="NZ_SJFN01000004.1"/>
</dbReference>
<dbReference type="AlphaFoldDB" id="A0A4Q9VY24"/>
<dbReference type="OrthoDB" id="102964at2"/>
<dbReference type="Proteomes" id="UP000292781">
    <property type="component" value="Unassembled WGS sequence"/>
</dbReference>